<dbReference type="InterPro" id="IPR013607">
    <property type="entry name" value="Phospholipase_A2-like"/>
</dbReference>
<accession>A0A4Y2X3E0</accession>
<dbReference type="GO" id="GO:0005198">
    <property type="term" value="F:structural molecule activity"/>
    <property type="evidence" value="ECO:0007669"/>
    <property type="project" value="InterPro"/>
</dbReference>
<dbReference type="Proteomes" id="UP000499080">
    <property type="component" value="Unassembled WGS sequence"/>
</dbReference>
<evidence type="ECO:0000313" key="3">
    <source>
        <dbReference type="EMBL" id="GBO43606.1"/>
    </source>
</evidence>
<sequence>MHLPRHNFTGPGTQLLWGKTRLNPDLSYKDWSKPINRVDEASYNHDTCYLKNKDTKIRNEVCDKNMIEELDAIKNPTIRERIERGIVKPTIKAKKMFGMRSLEAKDSIIYCVKCKSHTKTKDIKETVTKNNRPILKGICVQCGSKKNRFLGQIINRKVTPLKKKGS</sequence>
<feature type="domain" description="DUF5679" evidence="2">
    <location>
        <begin position="110"/>
        <end position="149"/>
    </location>
</feature>
<dbReference type="Gene3D" id="1.20.90.10">
    <property type="entry name" value="Phospholipase A2 domain"/>
    <property type="match status" value="1"/>
</dbReference>
<dbReference type="GO" id="GO:0050482">
    <property type="term" value="P:arachidonate secretion"/>
    <property type="evidence" value="ECO:0007669"/>
    <property type="project" value="InterPro"/>
</dbReference>
<evidence type="ECO:0000313" key="4">
    <source>
        <dbReference type="Proteomes" id="UP000499080"/>
    </source>
</evidence>
<feature type="domain" description="Phospholipase A2-like" evidence="1">
    <location>
        <begin position="1"/>
        <end position="82"/>
    </location>
</feature>
<reference evidence="3 4" key="1">
    <citation type="journal article" date="2019" name="Sci. Rep.">
        <title>Orb-weaving spider Araneus ventricosus genome elucidates the spidroin gene catalogue.</title>
        <authorList>
            <person name="Kono N."/>
            <person name="Nakamura H."/>
            <person name="Ohtoshi R."/>
            <person name="Moran D.A.P."/>
            <person name="Shinohara A."/>
            <person name="Yoshida Y."/>
            <person name="Fujiwara M."/>
            <person name="Mori M."/>
            <person name="Tomita M."/>
            <person name="Arakawa K."/>
        </authorList>
    </citation>
    <scope>NUCLEOTIDE SEQUENCE [LARGE SCALE GENOMIC DNA]</scope>
</reference>
<dbReference type="OrthoDB" id="6430870at2759"/>
<dbReference type="Pfam" id="PF18930">
    <property type="entry name" value="DUF5679"/>
    <property type="match status" value="1"/>
</dbReference>
<evidence type="ECO:0000259" key="1">
    <source>
        <dbReference type="Pfam" id="PF08398"/>
    </source>
</evidence>
<dbReference type="InterPro" id="IPR044044">
    <property type="entry name" value="DUF5679"/>
</dbReference>
<dbReference type="GO" id="GO:0004623">
    <property type="term" value="F:phospholipase A2 activity"/>
    <property type="evidence" value="ECO:0007669"/>
    <property type="project" value="InterPro"/>
</dbReference>
<protein>
    <submittedName>
        <fullName evidence="3">Uncharacterized protein</fullName>
    </submittedName>
</protein>
<dbReference type="GO" id="GO:0006644">
    <property type="term" value="P:phospholipid metabolic process"/>
    <property type="evidence" value="ECO:0007669"/>
    <property type="project" value="InterPro"/>
</dbReference>
<keyword evidence="4" id="KW-1185">Reference proteome</keyword>
<evidence type="ECO:0000259" key="2">
    <source>
        <dbReference type="Pfam" id="PF18930"/>
    </source>
</evidence>
<organism evidence="3 4">
    <name type="scientific">Araneus ventricosus</name>
    <name type="common">Orbweaver spider</name>
    <name type="synonym">Epeira ventricosa</name>
    <dbReference type="NCBI Taxonomy" id="182803"/>
    <lineage>
        <taxon>Eukaryota</taxon>
        <taxon>Metazoa</taxon>
        <taxon>Ecdysozoa</taxon>
        <taxon>Arthropoda</taxon>
        <taxon>Chelicerata</taxon>
        <taxon>Arachnida</taxon>
        <taxon>Araneae</taxon>
        <taxon>Araneomorphae</taxon>
        <taxon>Entelegynae</taxon>
        <taxon>Araneoidea</taxon>
        <taxon>Araneidae</taxon>
        <taxon>Araneus</taxon>
    </lineage>
</organism>
<dbReference type="Pfam" id="PF08398">
    <property type="entry name" value="Phospholip_A2_4"/>
    <property type="match status" value="1"/>
</dbReference>
<comment type="caution">
    <text evidence="3">The sequence shown here is derived from an EMBL/GenBank/DDBJ whole genome shotgun (WGS) entry which is preliminary data.</text>
</comment>
<dbReference type="EMBL" id="BGPR01070105">
    <property type="protein sequence ID" value="GBO43606.1"/>
    <property type="molecule type" value="Genomic_DNA"/>
</dbReference>
<gene>
    <name evidence="3" type="ORF">AVEN_31184_1</name>
</gene>
<name>A0A4Y2X3E0_ARAVE</name>
<dbReference type="InterPro" id="IPR036444">
    <property type="entry name" value="PLipase_A2_dom_sf"/>
</dbReference>
<proteinExistence type="predicted"/>
<dbReference type="AlphaFoldDB" id="A0A4Y2X3E0"/>